<evidence type="ECO:0000313" key="1">
    <source>
        <dbReference type="EMBL" id="CAH2071029.1"/>
    </source>
</evidence>
<dbReference type="AlphaFoldDB" id="A0AAU9SUU2"/>
<evidence type="ECO:0000313" key="2">
    <source>
        <dbReference type="Proteomes" id="UP000836841"/>
    </source>
</evidence>
<sequence length="103" mass="11365">MLSLDLWIPDLAQGKEIGQSNMNSPISISQLCNHNATNYSKVSPGLQMNYSVPTISKPNCNDQMVISENKKITIDATSGYKLFGVDLTAPTETKDLIEQIDLY</sequence>
<reference evidence="1 2" key="1">
    <citation type="submission" date="2022-03" db="EMBL/GenBank/DDBJ databases">
        <authorList>
            <person name="Nunn A."/>
            <person name="Chopra R."/>
            <person name="Nunn A."/>
            <person name="Contreras Garrido A."/>
        </authorList>
    </citation>
    <scope>NUCLEOTIDE SEQUENCE [LARGE SCALE GENOMIC DNA]</scope>
</reference>
<keyword evidence="2" id="KW-1185">Reference proteome</keyword>
<organism evidence="1 2">
    <name type="scientific">Thlaspi arvense</name>
    <name type="common">Field penny-cress</name>
    <dbReference type="NCBI Taxonomy" id="13288"/>
    <lineage>
        <taxon>Eukaryota</taxon>
        <taxon>Viridiplantae</taxon>
        <taxon>Streptophyta</taxon>
        <taxon>Embryophyta</taxon>
        <taxon>Tracheophyta</taxon>
        <taxon>Spermatophyta</taxon>
        <taxon>Magnoliopsida</taxon>
        <taxon>eudicotyledons</taxon>
        <taxon>Gunneridae</taxon>
        <taxon>Pentapetalae</taxon>
        <taxon>rosids</taxon>
        <taxon>malvids</taxon>
        <taxon>Brassicales</taxon>
        <taxon>Brassicaceae</taxon>
        <taxon>Thlaspideae</taxon>
        <taxon>Thlaspi</taxon>
    </lineage>
</organism>
<proteinExistence type="predicted"/>
<name>A0AAU9SUU2_THLAR</name>
<dbReference type="EMBL" id="OU466862">
    <property type="protein sequence ID" value="CAH2071029.1"/>
    <property type="molecule type" value="Genomic_DNA"/>
</dbReference>
<accession>A0AAU9SUU2</accession>
<gene>
    <name evidence="1" type="ORF">TAV2_LOCUS21605</name>
</gene>
<dbReference type="Proteomes" id="UP000836841">
    <property type="component" value="Chromosome 6"/>
</dbReference>
<protein>
    <submittedName>
        <fullName evidence="1">Uncharacterized protein</fullName>
    </submittedName>
</protein>